<gene>
    <name evidence="1" type="ORF">AVDCRST_MAG70-1077</name>
</gene>
<evidence type="ECO:0000313" key="1">
    <source>
        <dbReference type="EMBL" id="CAA9552960.1"/>
    </source>
</evidence>
<protein>
    <submittedName>
        <fullName evidence="1">Uncharacterized protein</fullName>
    </submittedName>
</protein>
<organism evidence="1">
    <name type="scientific">uncultured Thermomicrobiales bacterium</name>
    <dbReference type="NCBI Taxonomy" id="1645740"/>
    <lineage>
        <taxon>Bacteria</taxon>
        <taxon>Pseudomonadati</taxon>
        <taxon>Thermomicrobiota</taxon>
        <taxon>Thermomicrobia</taxon>
        <taxon>Thermomicrobiales</taxon>
        <taxon>environmental samples</taxon>
    </lineage>
</organism>
<sequence length="78" mass="8082">MTEAALGRCRSVPLDVRGSPSTGTVMRGQVGGQAVIRRPHNRCQRGPVVESCLVPGVCVATGTGATSRARVTKVVLLP</sequence>
<reference evidence="1" key="1">
    <citation type="submission" date="2020-02" db="EMBL/GenBank/DDBJ databases">
        <authorList>
            <person name="Meier V. D."/>
        </authorList>
    </citation>
    <scope>NUCLEOTIDE SEQUENCE</scope>
    <source>
        <strain evidence="1">AVDCRST_MAG70</strain>
    </source>
</reference>
<name>A0A6J4UNC7_9BACT</name>
<dbReference type="AlphaFoldDB" id="A0A6J4UNC7"/>
<accession>A0A6J4UNC7</accession>
<proteinExistence type="predicted"/>
<dbReference type="EMBL" id="CADCWH010000170">
    <property type="protein sequence ID" value="CAA9552960.1"/>
    <property type="molecule type" value="Genomic_DNA"/>
</dbReference>